<dbReference type="PRINTS" id="PR00111">
    <property type="entry name" value="ABHYDROLASE"/>
</dbReference>
<name>A0A5C6V4F1_9BURK</name>
<feature type="domain" description="AB hydrolase-1" evidence="2">
    <location>
        <begin position="29"/>
        <end position="135"/>
    </location>
</feature>
<dbReference type="InterPro" id="IPR000073">
    <property type="entry name" value="AB_hydrolase_1"/>
</dbReference>
<evidence type="ECO:0000313" key="6">
    <source>
        <dbReference type="Proteomes" id="UP001481677"/>
    </source>
</evidence>
<dbReference type="Pfam" id="PF00561">
    <property type="entry name" value="Abhydrolase_1"/>
    <property type="match status" value="1"/>
</dbReference>
<sequence>MTNTIDLTHHTVTANGIRQHYVEAGEGAPVVLLHGFPETHHAWRHQIPVLAERYRVIAPDLRGYGDTDKPASGYDKRTMANDLRALLRELSIERVALVGHDRGARVATRFAKDHPGSVDRLVVMDNVPTRIVAQSIDAQIARAYWFFLFHQVPDLPEMLIAGKERAWLRHFFSDWCYDPNAISGEAFETYVRAYEAPGAVRGAMADYRANAVDVAQDKEDADQLIEAPTLALWGEAFYAVGKMFDMANVWKGMARDVVTHAIPRAGHLPHEEQPEIVNRILVDFLEGWKA</sequence>
<dbReference type="PANTHER" id="PTHR43329">
    <property type="entry name" value="EPOXIDE HYDROLASE"/>
    <property type="match status" value="1"/>
</dbReference>
<keyword evidence="6" id="KW-1185">Reference proteome</keyword>
<comment type="caution">
    <text evidence="4">The sequence shown here is derived from an EMBL/GenBank/DDBJ whole genome shotgun (WGS) entry which is preliminary data.</text>
</comment>
<dbReference type="GO" id="GO:0016787">
    <property type="term" value="F:hydrolase activity"/>
    <property type="evidence" value="ECO:0007669"/>
    <property type="project" value="UniProtKB-KW"/>
</dbReference>
<dbReference type="InterPro" id="IPR000639">
    <property type="entry name" value="Epox_hydrolase-like"/>
</dbReference>
<reference evidence="4 5" key="1">
    <citation type="journal article" date="2018" name="Int. J. Syst. Evol. Microbiol.">
        <title>Paraburkholderia azotifigens sp. nov., a nitrogen-fixing bacterium isolated from paddy soil.</title>
        <authorList>
            <person name="Choi G.M."/>
            <person name="Im W.T."/>
        </authorList>
    </citation>
    <scope>NUCLEOTIDE SEQUENCE [LARGE SCALE GENOMIC DNA]</scope>
    <source>
        <strain evidence="4 5">NF 2-5-3</strain>
    </source>
</reference>
<evidence type="ECO:0000256" key="1">
    <source>
        <dbReference type="ARBA" id="ARBA00022801"/>
    </source>
</evidence>
<dbReference type="RefSeq" id="WP_147237587.1">
    <property type="nucleotide sequence ID" value="NZ_JAZHFZ010000021.1"/>
</dbReference>
<proteinExistence type="predicted"/>
<dbReference type="AlphaFoldDB" id="A0A5C6V4F1"/>
<gene>
    <name evidence="4" type="ORF">FRZ40_37695</name>
    <name evidence="3" type="ORF">V4C56_26090</name>
</gene>
<dbReference type="Gene3D" id="3.40.50.1820">
    <property type="entry name" value="alpha/beta hydrolase"/>
    <property type="match status" value="1"/>
</dbReference>
<dbReference type="EMBL" id="JAZHGA010000021">
    <property type="protein sequence ID" value="MEM5343083.1"/>
    <property type="molecule type" value="Genomic_DNA"/>
</dbReference>
<evidence type="ECO:0000313" key="3">
    <source>
        <dbReference type="EMBL" id="MEM5343083.1"/>
    </source>
</evidence>
<keyword evidence="1 4" id="KW-0378">Hydrolase</keyword>
<evidence type="ECO:0000313" key="4">
    <source>
        <dbReference type="EMBL" id="TXC80047.1"/>
    </source>
</evidence>
<dbReference type="Proteomes" id="UP000321776">
    <property type="component" value="Unassembled WGS sequence"/>
</dbReference>
<dbReference type="SUPFAM" id="SSF53474">
    <property type="entry name" value="alpha/beta-Hydrolases"/>
    <property type="match status" value="1"/>
</dbReference>
<accession>A0A5C6V4F1</accession>
<evidence type="ECO:0000259" key="2">
    <source>
        <dbReference type="Pfam" id="PF00561"/>
    </source>
</evidence>
<evidence type="ECO:0000313" key="5">
    <source>
        <dbReference type="Proteomes" id="UP000321776"/>
    </source>
</evidence>
<dbReference type="InterPro" id="IPR029058">
    <property type="entry name" value="AB_hydrolase_fold"/>
</dbReference>
<dbReference type="Proteomes" id="UP001481677">
    <property type="component" value="Unassembled WGS sequence"/>
</dbReference>
<organism evidence="4 5">
    <name type="scientific">Paraburkholderia azotifigens</name>
    <dbReference type="NCBI Taxonomy" id="2057004"/>
    <lineage>
        <taxon>Bacteria</taxon>
        <taxon>Pseudomonadati</taxon>
        <taxon>Pseudomonadota</taxon>
        <taxon>Betaproteobacteria</taxon>
        <taxon>Burkholderiales</taxon>
        <taxon>Burkholderiaceae</taxon>
        <taxon>Paraburkholderia</taxon>
    </lineage>
</organism>
<dbReference type="EMBL" id="VOQS01000005">
    <property type="protein sequence ID" value="TXC80047.1"/>
    <property type="molecule type" value="Genomic_DNA"/>
</dbReference>
<reference evidence="4" key="2">
    <citation type="submission" date="2019-08" db="EMBL/GenBank/DDBJ databases">
        <authorList>
            <person name="Im W.-T."/>
        </authorList>
    </citation>
    <scope>NUCLEOTIDE SEQUENCE</scope>
    <source>
        <strain evidence="4">NF 2-5-3</strain>
    </source>
</reference>
<dbReference type="PRINTS" id="PR00412">
    <property type="entry name" value="EPOXHYDRLASE"/>
</dbReference>
<reference evidence="3 6" key="3">
    <citation type="submission" date="2024-01" db="EMBL/GenBank/DDBJ databases">
        <title>The diversity of rhizobia nodulating Mimosa spp. in eleven states of Brazil covering several biomes is determined by host plant, location, and edaphic factors.</title>
        <authorList>
            <person name="Rouws L."/>
            <person name="Barauna A."/>
            <person name="Beukes C."/>
            <person name="De Faria S.M."/>
            <person name="Gross E."/>
            <person name="Dos Reis Junior F.B."/>
            <person name="Simon M."/>
            <person name="Maluk M."/>
            <person name="Odee D.W."/>
            <person name="Kenicer G."/>
            <person name="Young J.P.W."/>
            <person name="Reis V.M."/>
            <person name="Zilli J."/>
            <person name="James E.K."/>
        </authorList>
    </citation>
    <scope>NUCLEOTIDE SEQUENCE [LARGE SCALE GENOMIC DNA]</scope>
    <source>
        <strain evidence="3 6">JPY530</strain>
    </source>
</reference>
<protein>
    <submittedName>
        <fullName evidence="4">Alpha/beta hydrolase</fullName>
    </submittedName>
</protein>